<feature type="compositionally biased region" description="Basic and acidic residues" evidence="1">
    <location>
        <begin position="1"/>
        <end position="32"/>
    </location>
</feature>
<evidence type="ECO:0000313" key="3">
    <source>
        <dbReference type="Proteomes" id="UP000479710"/>
    </source>
</evidence>
<reference evidence="2 3" key="1">
    <citation type="submission" date="2019-11" db="EMBL/GenBank/DDBJ databases">
        <title>Whole genome sequence of Oryza granulata.</title>
        <authorList>
            <person name="Li W."/>
        </authorList>
    </citation>
    <scope>NUCLEOTIDE SEQUENCE [LARGE SCALE GENOMIC DNA]</scope>
    <source>
        <strain evidence="3">cv. Menghai</strain>
        <tissue evidence="2">Leaf</tissue>
    </source>
</reference>
<keyword evidence="3" id="KW-1185">Reference proteome</keyword>
<organism evidence="2 3">
    <name type="scientific">Oryza meyeriana var. granulata</name>
    <dbReference type="NCBI Taxonomy" id="110450"/>
    <lineage>
        <taxon>Eukaryota</taxon>
        <taxon>Viridiplantae</taxon>
        <taxon>Streptophyta</taxon>
        <taxon>Embryophyta</taxon>
        <taxon>Tracheophyta</taxon>
        <taxon>Spermatophyta</taxon>
        <taxon>Magnoliopsida</taxon>
        <taxon>Liliopsida</taxon>
        <taxon>Poales</taxon>
        <taxon>Poaceae</taxon>
        <taxon>BOP clade</taxon>
        <taxon>Oryzoideae</taxon>
        <taxon>Oryzeae</taxon>
        <taxon>Oryzinae</taxon>
        <taxon>Oryza</taxon>
        <taxon>Oryza meyeriana</taxon>
    </lineage>
</organism>
<feature type="non-terminal residue" evidence="2">
    <location>
        <position position="1"/>
    </location>
</feature>
<accession>A0A6G1FAH8</accession>
<protein>
    <submittedName>
        <fullName evidence="2">Uncharacterized protein</fullName>
    </submittedName>
</protein>
<feature type="region of interest" description="Disordered" evidence="1">
    <location>
        <begin position="1"/>
        <end position="78"/>
    </location>
</feature>
<name>A0A6G1FAH8_9ORYZ</name>
<dbReference type="EMBL" id="SPHZ02000001">
    <property type="protein sequence ID" value="KAF0933874.1"/>
    <property type="molecule type" value="Genomic_DNA"/>
</dbReference>
<comment type="caution">
    <text evidence="2">The sequence shown here is derived from an EMBL/GenBank/DDBJ whole genome shotgun (WGS) entry which is preliminary data.</text>
</comment>
<proteinExistence type="predicted"/>
<evidence type="ECO:0000256" key="1">
    <source>
        <dbReference type="SAM" id="MobiDB-lite"/>
    </source>
</evidence>
<dbReference type="AlphaFoldDB" id="A0A6G1FAH8"/>
<dbReference type="Proteomes" id="UP000479710">
    <property type="component" value="Unassembled WGS sequence"/>
</dbReference>
<sequence length="78" mass="8061">KPYKTERHPSVAPEFKSEGAHLKRPAGGERGRGLTTANGPRRGAPSEGISGEGLERRRRRSSPASGAGGGAAARSRGV</sequence>
<evidence type="ECO:0000313" key="2">
    <source>
        <dbReference type="EMBL" id="KAF0933874.1"/>
    </source>
</evidence>
<gene>
    <name evidence="2" type="ORF">E2562_019321</name>
</gene>